<protein>
    <submittedName>
        <fullName evidence="1">HAD family hydrolase</fullName>
    </submittedName>
</protein>
<dbReference type="AlphaFoldDB" id="A0AAW9KBG2"/>
<sequence>MGIKAIYFDLFETLISEYENGQRKAPRSAHMVEQLGFDIKIFDNEWSVRQEKRMNGSYSD</sequence>
<evidence type="ECO:0000313" key="1">
    <source>
        <dbReference type="EMBL" id="MDZ7544050.1"/>
    </source>
</evidence>
<dbReference type="Proteomes" id="UP001288944">
    <property type="component" value="Unassembled WGS sequence"/>
</dbReference>
<feature type="non-terminal residue" evidence="1">
    <location>
        <position position="60"/>
    </location>
</feature>
<dbReference type="GO" id="GO:0016787">
    <property type="term" value="F:hydrolase activity"/>
    <property type="evidence" value="ECO:0007669"/>
    <property type="project" value="UniProtKB-KW"/>
</dbReference>
<accession>A0AAW9KBG2</accession>
<proteinExistence type="predicted"/>
<keyword evidence="1" id="KW-0378">Hydrolase</keyword>
<gene>
    <name evidence="1" type="ORF">GNF83_23390</name>
</gene>
<reference evidence="1" key="1">
    <citation type="submission" date="2019-11" db="EMBL/GenBank/DDBJ databases">
        <title>Characterization of Clostridium perfringens isolates from swine manure treated agricultural soils.</title>
        <authorList>
            <person name="Wushke S.T."/>
        </authorList>
    </citation>
    <scope>NUCLEOTIDE SEQUENCE</scope>
    <source>
        <strain evidence="1">X62</strain>
    </source>
</reference>
<dbReference type="EMBL" id="WNUR01001975">
    <property type="protein sequence ID" value="MDZ7544050.1"/>
    <property type="molecule type" value="Genomic_DNA"/>
</dbReference>
<organism evidence="1 2">
    <name type="scientific">Clostridium perfringens</name>
    <dbReference type="NCBI Taxonomy" id="1502"/>
    <lineage>
        <taxon>Bacteria</taxon>
        <taxon>Bacillati</taxon>
        <taxon>Bacillota</taxon>
        <taxon>Clostridia</taxon>
        <taxon>Eubacteriales</taxon>
        <taxon>Clostridiaceae</taxon>
        <taxon>Clostridium</taxon>
    </lineage>
</organism>
<name>A0AAW9KBG2_CLOPF</name>
<comment type="caution">
    <text evidence="1">The sequence shown here is derived from an EMBL/GenBank/DDBJ whole genome shotgun (WGS) entry which is preliminary data.</text>
</comment>
<evidence type="ECO:0000313" key="2">
    <source>
        <dbReference type="Proteomes" id="UP001288944"/>
    </source>
</evidence>